<evidence type="ECO:0008006" key="3">
    <source>
        <dbReference type="Google" id="ProtNLM"/>
    </source>
</evidence>
<keyword evidence="2" id="KW-1185">Reference proteome</keyword>
<protein>
    <recommendedName>
        <fullName evidence="3">Thioredoxin domain-containing protein</fullName>
    </recommendedName>
</protein>
<evidence type="ECO:0000313" key="1">
    <source>
        <dbReference type="EMBL" id="KAF7148057.1"/>
    </source>
</evidence>
<organism evidence="1 2">
    <name type="scientific">Rhododendron simsii</name>
    <name type="common">Sims's rhododendron</name>
    <dbReference type="NCBI Taxonomy" id="118357"/>
    <lineage>
        <taxon>Eukaryota</taxon>
        <taxon>Viridiplantae</taxon>
        <taxon>Streptophyta</taxon>
        <taxon>Embryophyta</taxon>
        <taxon>Tracheophyta</taxon>
        <taxon>Spermatophyta</taxon>
        <taxon>Magnoliopsida</taxon>
        <taxon>eudicotyledons</taxon>
        <taxon>Gunneridae</taxon>
        <taxon>Pentapetalae</taxon>
        <taxon>asterids</taxon>
        <taxon>Ericales</taxon>
        <taxon>Ericaceae</taxon>
        <taxon>Ericoideae</taxon>
        <taxon>Rhodoreae</taxon>
        <taxon>Rhododendron</taxon>
    </lineage>
</organism>
<name>A0A834H4C4_RHOSS</name>
<dbReference type="AlphaFoldDB" id="A0A834H4C4"/>
<gene>
    <name evidence="1" type="ORF">RHSIM_Rhsim03G0166900</name>
</gene>
<sequence>MVQPTRELSSLVHNLEARAEDDAIAQGIRKSFIIFDVDTGAKDGRRLCLSYNLKVFPAIVVIEPSTGFDMCLMSGVCLMGGRDDAYALLDILT</sequence>
<proteinExistence type="predicted"/>
<dbReference type="Proteomes" id="UP000626092">
    <property type="component" value="Unassembled WGS sequence"/>
</dbReference>
<comment type="caution">
    <text evidence="1">The sequence shown here is derived from an EMBL/GenBank/DDBJ whole genome shotgun (WGS) entry which is preliminary data.</text>
</comment>
<dbReference type="EMBL" id="WJXA01000003">
    <property type="protein sequence ID" value="KAF7148057.1"/>
    <property type="molecule type" value="Genomic_DNA"/>
</dbReference>
<evidence type="ECO:0000313" key="2">
    <source>
        <dbReference type="Proteomes" id="UP000626092"/>
    </source>
</evidence>
<dbReference type="Gene3D" id="3.40.30.10">
    <property type="entry name" value="Glutaredoxin"/>
    <property type="match status" value="1"/>
</dbReference>
<dbReference type="OrthoDB" id="10365818at2759"/>
<reference evidence="1" key="1">
    <citation type="submission" date="2019-11" db="EMBL/GenBank/DDBJ databases">
        <authorList>
            <person name="Liu Y."/>
            <person name="Hou J."/>
            <person name="Li T.-Q."/>
            <person name="Guan C.-H."/>
            <person name="Wu X."/>
            <person name="Wu H.-Z."/>
            <person name="Ling F."/>
            <person name="Zhang R."/>
            <person name="Shi X.-G."/>
            <person name="Ren J.-P."/>
            <person name="Chen E.-F."/>
            <person name="Sun J.-M."/>
        </authorList>
    </citation>
    <scope>NUCLEOTIDE SEQUENCE</scope>
    <source>
        <strain evidence="1">Adult_tree_wgs_1</strain>
        <tissue evidence="1">Leaves</tissue>
    </source>
</reference>
<accession>A0A834H4C4</accession>